<evidence type="ECO:0000256" key="8">
    <source>
        <dbReference type="SAM" id="MobiDB-lite"/>
    </source>
</evidence>
<dbReference type="InterPro" id="IPR001128">
    <property type="entry name" value="Cyt_P450"/>
</dbReference>
<dbReference type="EMBL" id="JAFJMO010000006">
    <property type="protein sequence ID" value="KAJ8274010.1"/>
    <property type="molecule type" value="Genomic_DNA"/>
</dbReference>
<dbReference type="PRINTS" id="PR00463">
    <property type="entry name" value="EP450I"/>
</dbReference>
<dbReference type="PROSITE" id="PS51421">
    <property type="entry name" value="RAS"/>
    <property type="match status" value="1"/>
</dbReference>
<comment type="similarity">
    <text evidence="2">Belongs to the cytochrome P450 family.</text>
</comment>
<dbReference type="SMART" id="SM00173">
    <property type="entry name" value="RAS"/>
    <property type="match status" value="1"/>
</dbReference>
<feature type="region of interest" description="Disordered" evidence="8">
    <location>
        <begin position="753"/>
        <end position="814"/>
    </location>
</feature>
<organism evidence="9 10">
    <name type="scientific">Conger conger</name>
    <name type="common">Conger eel</name>
    <name type="synonym">Muraena conger</name>
    <dbReference type="NCBI Taxonomy" id="82655"/>
    <lineage>
        <taxon>Eukaryota</taxon>
        <taxon>Metazoa</taxon>
        <taxon>Chordata</taxon>
        <taxon>Craniata</taxon>
        <taxon>Vertebrata</taxon>
        <taxon>Euteleostomi</taxon>
        <taxon>Actinopterygii</taxon>
        <taxon>Neopterygii</taxon>
        <taxon>Teleostei</taxon>
        <taxon>Anguilliformes</taxon>
        <taxon>Congridae</taxon>
        <taxon>Conger</taxon>
    </lineage>
</organism>
<keyword evidence="4 7" id="KW-0479">Metal-binding</keyword>
<name>A0A9Q1I0G8_CONCO</name>
<dbReference type="GO" id="GO:0003924">
    <property type="term" value="F:GTPase activity"/>
    <property type="evidence" value="ECO:0007669"/>
    <property type="project" value="InterPro"/>
</dbReference>
<dbReference type="SUPFAM" id="SSF48264">
    <property type="entry name" value="Cytochrome P450"/>
    <property type="match status" value="1"/>
</dbReference>
<dbReference type="Gene3D" id="1.10.630.10">
    <property type="entry name" value="Cytochrome P450"/>
    <property type="match status" value="1"/>
</dbReference>
<dbReference type="PROSITE" id="PS00086">
    <property type="entry name" value="CYTOCHROME_P450"/>
    <property type="match status" value="1"/>
</dbReference>
<comment type="caution">
    <text evidence="9">The sequence shown here is derived from an EMBL/GenBank/DDBJ whole genome shotgun (WGS) entry which is preliminary data.</text>
</comment>
<dbReference type="GO" id="GO:0005525">
    <property type="term" value="F:GTP binding"/>
    <property type="evidence" value="ECO:0007669"/>
    <property type="project" value="InterPro"/>
</dbReference>
<dbReference type="GO" id="GO:0005737">
    <property type="term" value="C:cytoplasm"/>
    <property type="evidence" value="ECO:0007669"/>
    <property type="project" value="TreeGrafter"/>
</dbReference>
<evidence type="ECO:0000256" key="6">
    <source>
        <dbReference type="ARBA" id="ARBA00023004"/>
    </source>
</evidence>
<dbReference type="Proteomes" id="UP001152803">
    <property type="component" value="Unassembled WGS sequence"/>
</dbReference>
<dbReference type="AlphaFoldDB" id="A0A9Q1I0G8"/>
<evidence type="ECO:0000313" key="9">
    <source>
        <dbReference type="EMBL" id="KAJ8274010.1"/>
    </source>
</evidence>
<evidence type="ECO:0000256" key="7">
    <source>
        <dbReference type="PIRSR" id="PIRSR602401-1"/>
    </source>
</evidence>
<proteinExistence type="inferred from homology"/>
<dbReference type="SUPFAM" id="SSF51161">
    <property type="entry name" value="Trimeric LpxA-like enzymes"/>
    <property type="match status" value="1"/>
</dbReference>
<dbReference type="Pfam" id="PF00071">
    <property type="entry name" value="Ras"/>
    <property type="match status" value="1"/>
</dbReference>
<dbReference type="FunFam" id="1.10.630.10:FF:000176">
    <property type="entry name" value="Uncharacterized protein"/>
    <property type="match status" value="1"/>
</dbReference>
<evidence type="ECO:0000313" key="10">
    <source>
        <dbReference type="Proteomes" id="UP001152803"/>
    </source>
</evidence>
<dbReference type="OrthoDB" id="6419025at2759"/>
<dbReference type="InterPro" id="IPR011004">
    <property type="entry name" value="Trimer_LpxA-like_sf"/>
</dbReference>
<dbReference type="InterPro" id="IPR017972">
    <property type="entry name" value="Cyt_P450_CS"/>
</dbReference>
<dbReference type="PANTHER" id="PTHR24300">
    <property type="entry name" value="CYTOCHROME P450 508A4-RELATED"/>
    <property type="match status" value="1"/>
</dbReference>
<keyword evidence="6 7" id="KW-0408">Iron</keyword>
<gene>
    <name evidence="9" type="ORF">COCON_G00086350</name>
</gene>
<dbReference type="GO" id="GO:0006082">
    <property type="term" value="P:organic acid metabolic process"/>
    <property type="evidence" value="ECO:0007669"/>
    <property type="project" value="TreeGrafter"/>
</dbReference>
<dbReference type="SMART" id="SM00175">
    <property type="entry name" value="RAB"/>
    <property type="match status" value="1"/>
</dbReference>
<dbReference type="InterPro" id="IPR050182">
    <property type="entry name" value="Cytochrome_P450_fam2"/>
</dbReference>
<dbReference type="GO" id="GO:0005506">
    <property type="term" value="F:iron ion binding"/>
    <property type="evidence" value="ECO:0007669"/>
    <property type="project" value="InterPro"/>
</dbReference>
<dbReference type="GO" id="GO:0006805">
    <property type="term" value="P:xenobiotic metabolic process"/>
    <property type="evidence" value="ECO:0007669"/>
    <property type="project" value="TreeGrafter"/>
</dbReference>
<comment type="cofactor">
    <cofactor evidence="1 7">
        <name>heme</name>
        <dbReference type="ChEBI" id="CHEBI:30413"/>
    </cofactor>
</comment>
<feature type="compositionally biased region" description="Low complexity" evidence="8">
    <location>
        <begin position="753"/>
        <end position="782"/>
    </location>
</feature>
<dbReference type="InterPro" id="IPR001806">
    <property type="entry name" value="Small_GTPase"/>
</dbReference>
<dbReference type="Gene3D" id="2.160.10.10">
    <property type="entry name" value="Hexapeptide repeat proteins"/>
    <property type="match status" value="1"/>
</dbReference>
<keyword evidence="5" id="KW-0547">Nucleotide-binding</keyword>
<dbReference type="SUPFAM" id="SSF52540">
    <property type="entry name" value="P-loop containing nucleoside triphosphate hydrolases"/>
    <property type="match status" value="1"/>
</dbReference>
<evidence type="ECO:0000256" key="3">
    <source>
        <dbReference type="ARBA" id="ARBA00022617"/>
    </source>
</evidence>
<dbReference type="GO" id="GO:0016712">
    <property type="term" value="F:oxidoreductase activity, acting on paired donors, with incorporation or reduction of molecular oxygen, reduced flavin or flavoprotein as one donor, and incorporation of one atom of oxygen"/>
    <property type="evidence" value="ECO:0007669"/>
    <property type="project" value="TreeGrafter"/>
</dbReference>
<reference evidence="9" key="1">
    <citation type="journal article" date="2023" name="Science">
        <title>Genome structures resolve the early diversification of teleost fishes.</title>
        <authorList>
            <person name="Parey E."/>
            <person name="Louis A."/>
            <person name="Montfort J."/>
            <person name="Bouchez O."/>
            <person name="Roques C."/>
            <person name="Iampietro C."/>
            <person name="Lluch J."/>
            <person name="Castinel A."/>
            <person name="Donnadieu C."/>
            <person name="Desvignes T."/>
            <person name="Floi Bucao C."/>
            <person name="Jouanno E."/>
            <person name="Wen M."/>
            <person name="Mejri S."/>
            <person name="Dirks R."/>
            <person name="Jansen H."/>
            <person name="Henkel C."/>
            <person name="Chen W.J."/>
            <person name="Zahm M."/>
            <person name="Cabau C."/>
            <person name="Klopp C."/>
            <person name="Thompson A.W."/>
            <person name="Robinson-Rechavi M."/>
            <person name="Braasch I."/>
            <person name="Lecointre G."/>
            <person name="Bobe J."/>
            <person name="Postlethwait J.H."/>
            <person name="Berthelot C."/>
            <person name="Roest Crollius H."/>
            <person name="Guiguen Y."/>
        </authorList>
    </citation>
    <scope>NUCLEOTIDE SEQUENCE</scope>
    <source>
        <strain evidence="9">Concon-B</strain>
    </source>
</reference>
<evidence type="ECO:0000256" key="2">
    <source>
        <dbReference type="ARBA" id="ARBA00010617"/>
    </source>
</evidence>
<feature type="region of interest" description="Disordered" evidence="8">
    <location>
        <begin position="696"/>
        <end position="724"/>
    </location>
</feature>
<dbReference type="InterPro" id="IPR027417">
    <property type="entry name" value="P-loop_NTPase"/>
</dbReference>
<dbReference type="InterPro" id="IPR036396">
    <property type="entry name" value="Cyt_P450_sf"/>
</dbReference>
<dbReference type="GO" id="GO:0020037">
    <property type="term" value="F:heme binding"/>
    <property type="evidence" value="ECO:0007669"/>
    <property type="project" value="InterPro"/>
</dbReference>
<dbReference type="Pfam" id="PF00067">
    <property type="entry name" value="p450"/>
    <property type="match status" value="1"/>
</dbReference>
<accession>A0A9Q1I0G8</accession>
<dbReference type="Gene3D" id="3.40.50.300">
    <property type="entry name" value="P-loop containing nucleotide triphosphate hydrolases"/>
    <property type="match status" value="1"/>
</dbReference>
<dbReference type="PANTHER" id="PTHR24300:SF319">
    <property type="entry name" value="CYTOCHROME P450, FAMILY 2, SUBFAMILY AC, POLYPEPTIDE 1"/>
    <property type="match status" value="1"/>
</dbReference>
<keyword evidence="10" id="KW-1185">Reference proteome</keyword>
<keyword evidence="3 7" id="KW-0349">Heme</keyword>
<sequence>MRVCVPRLRVLFNTSMVVWELVPWTPRVLLLLGVLLLLLLLLCLWSSAPGFPKCPPGPRPLPLLGNLLHLDLKRFNTSIYELSRTHGSVFTLHFGPKRIVILAGYKTVKEALLNSEFDKNPPRICRDVFQGHGVLFANGSSWKAMKRFCLSSLRGCGMGLRRGELMITEECHHLIQTLTEFKGEPFDTRLLNPSVSNIICSMLFGHRFDYADPVFREMIHLFNESLQLASSAEISLYNMFPWLSWCCGALLKNRARILKNKEQFTERLRDMVERMKASFDPLDCRGVVDHFLVRQLQEADQTQSHFHSSNLLCTISDLFLAGTETTAVILSWGLILMAKYPAIQDRVQEELGRVVGQRSPRFQDQKDLPYTNAVIHEIQRFGSPVTTAFRKASCDVTFQGYFIEKGTVMFLSLMSAMRDQGEWETPHSFNPAHFLEDDGRFTRREALILFSAGHRACPGKNLARMELFLIFTFLLQRPVLHPPCSRPVLTPDLALLCAEPRPDPSLSFTHKPCSPLTPDLSFTHKPCSVLSLDLTPDLSFSGLVPSLDLTPDLSFSGLEEDALLIEEKIKWGDGFVIVYSVTDRCSFDEVMRLCFLVNHVHAASRRSSMEPPPVVIVGNKKDLEFDRMVTTEDGENLSKGLKLRFREISAREGCEETAEVFHALYRDVLQLLSCSPTSFRRRAVSKLMEKIPRIHSTSTLGPTSTMGSSSMLGPTSVLGPSSVQGPTSVFGSSSILGPTSMLGSSSMLGPTSMLGSSSMLGPTSTLGSSSTLGPTSVLGSSSMLGPTSVLRSSSTLGPSGRSFSFSSFRDLPQD</sequence>
<evidence type="ECO:0000256" key="5">
    <source>
        <dbReference type="ARBA" id="ARBA00022741"/>
    </source>
</evidence>
<feature type="binding site" description="axial binding residue" evidence="7">
    <location>
        <position position="457"/>
    </location>
    <ligand>
        <name>heme</name>
        <dbReference type="ChEBI" id="CHEBI:30413"/>
    </ligand>
    <ligandPart>
        <name>Fe</name>
        <dbReference type="ChEBI" id="CHEBI:18248"/>
    </ligandPart>
</feature>
<dbReference type="PRINTS" id="PR00385">
    <property type="entry name" value="P450"/>
</dbReference>
<protein>
    <submittedName>
        <fullName evidence="9">Uncharacterized protein</fullName>
    </submittedName>
</protein>
<feature type="compositionally biased region" description="Polar residues" evidence="8">
    <location>
        <begin position="783"/>
        <end position="797"/>
    </location>
</feature>
<dbReference type="InterPro" id="IPR002401">
    <property type="entry name" value="Cyt_P450_E_grp-I"/>
</dbReference>
<evidence type="ECO:0000256" key="4">
    <source>
        <dbReference type="ARBA" id="ARBA00022723"/>
    </source>
</evidence>
<evidence type="ECO:0000256" key="1">
    <source>
        <dbReference type="ARBA" id="ARBA00001971"/>
    </source>
</evidence>